<proteinExistence type="predicted"/>
<dbReference type="PANTHER" id="PTHR47843:SF3">
    <property type="entry name" value="BTB DOMAIN-CONTAINING PROTEIN"/>
    <property type="match status" value="1"/>
</dbReference>
<keyword evidence="4" id="KW-1185">Reference proteome</keyword>
<organism evidence="3 4">
    <name type="scientific">Phyllosticta citrichinensis</name>
    <dbReference type="NCBI Taxonomy" id="1130410"/>
    <lineage>
        <taxon>Eukaryota</taxon>
        <taxon>Fungi</taxon>
        <taxon>Dikarya</taxon>
        <taxon>Ascomycota</taxon>
        <taxon>Pezizomycotina</taxon>
        <taxon>Dothideomycetes</taxon>
        <taxon>Dothideomycetes incertae sedis</taxon>
        <taxon>Botryosphaeriales</taxon>
        <taxon>Phyllostictaceae</taxon>
        <taxon>Phyllosticta</taxon>
    </lineage>
</organism>
<accession>A0ABR1Y4V8</accession>
<dbReference type="PROSITE" id="PS50097">
    <property type="entry name" value="BTB"/>
    <property type="match status" value="1"/>
</dbReference>
<dbReference type="InterPro" id="IPR000210">
    <property type="entry name" value="BTB/POZ_dom"/>
</dbReference>
<dbReference type="PANTHER" id="PTHR47843">
    <property type="entry name" value="BTB DOMAIN-CONTAINING PROTEIN-RELATED"/>
    <property type="match status" value="1"/>
</dbReference>
<evidence type="ECO:0000256" key="1">
    <source>
        <dbReference type="SAM" id="MobiDB-lite"/>
    </source>
</evidence>
<dbReference type="InterPro" id="IPR011333">
    <property type="entry name" value="SKP1/BTB/POZ_sf"/>
</dbReference>
<dbReference type="SMART" id="SM00225">
    <property type="entry name" value="BTB"/>
    <property type="match status" value="1"/>
</dbReference>
<feature type="compositionally biased region" description="Polar residues" evidence="1">
    <location>
        <begin position="1"/>
        <end position="12"/>
    </location>
</feature>
<dbReference type="Proteomes" id="UP001456524">
    <property type="component" value="Unassembled WGS sequence"/>
</dbReference>
<evidence type="ECO:0000313" key="3">
    <source>
        <dbReference type="EMBL" id="KAK8175959.1"/>
    </source>
</evidence>
<dbReference type="CDD" id="cd18186">
    <property type="entry name" value="BTB_POZ_ZBTB_KLHL-like"/>
    <property type="match status" value="1"/>
</dbReference>
<sequence length="334" mass="35945">MCSNTATATPNDKSAPGALSNKPVAVARPPAYTRDSQAELATSQLPVPTHPPNTPRLPSDDNLRSAVAGVTRESDPKANPPVPSGASTAIVELLAGQTGKPFRVHRDLLINKSSYFRTLLSAPSSSSTSPKASFPDLDEFAFALFVRWLYGATLRGPSDYASMQHYLCLYVLARRFRIERLQNDIVDLVRAYYRAGNMTAPAHRLEYLYDATAAVPATGTAGTVGGAADAPTSSTTAAVETSQASVNVKNNSNQMRRFLVATAAYRYLCEREPRLSDAMRGVISHGGDLAVDFAEAMAALHQNQVSDARKGSDCAFHEHKETPVCRARIAEAFE</sequence>
<dbReference type="Gene3D" id="3.30.710.10">
    <property type="entry name" value="Potassium Channel Kv1.1, Chain A"/>
    <property type="match status" value="1"/>
</dbReference>
<feature type="region of interest" description="Disordered" evidence="1">
    <location>
        <begin position="1"/>
        <end position="62"/>
    </location>
</feature>
<protein>
    <recommendedName>
        <fullName evidence="2">BTB domain-containing protein</fullName>
    </recommendedName>
</protein>
<dbReference type="EMBL" id="JBBWUH010000002">
    <property type="protein sequence ID" value="KAK8175959.1"/>
    <property type="molecule type" value="Genomic_DNA"/>
</dbReference>
<evidence type="ECO:0000259" key="2">
    <source>
        <dbReference type="PROSITE" id="PS50097"/>
    </source>
</evidence>
<dbReference type="Pfam" id="PF00651">
    <property type="entry name" value="BTB"/>
    <property type="match status" value="1"/>
</dbReference>
<name>A0ABR1Y4V8_9PEZI</name>
<gene>
    <name evidence="3" type="ORF">IWX90DRAFT_127783</name>
</gene>
<comment type="caution">
    <text evidence="3">The sequence shown here is derived from an EMBL/GenBank/DDBJ whole genome shotgun (WGS) entry which is preliminary data.</text>
</comment>
<feature type="domain" description="BTB" evidence="2">
    <location>
        <begin position="89"/>
        <end position="158"/>
    </location>
</feature>
<evidence type="ECO:0000313" key="4">
    <source>
        <dbReference type="Proteomes" id="UP001456524"/>
    </source>
</evidence>
<reference evidence="3 4" key="1">
    <citation type="journal article" date="2022" name="G3 (Bethesda)">
        <title>Enemy or ally: a genomic approach to elucidate the lifestyle of Phyllosticta citrichinaensis.</title>
        <authorList>
            <person name="Buijs V.A."/>
            <person name="Groenewald J.Z."/>
            <person name="Haridas S."/>
            <person name="LaButti K.M."/>
            <person name="Lipzen A."/>
            <person name="Martin F.M."/>
            <person name="Barry K."/>
            <person name="Grigoriev I.V."/>
            <person name="Crous P.W."/>
            <person name="Seidl M.F."/>
        </authorList>
    </citation>
    <scope>NUCLEOTIDE SEQUENCE [LARGE SCALE GENOMIC DNA]</scope>
    <source>
        <strain evidence="3 4">CBS 129764</strain>
    </source>
</reference>
<dbReference type="SUPFAM" id="SSF54695">
    <property type="entry name" value="POZ domain"/>
    <property type="match status" value="1"/>
</dbReference>